<dbReference type="InterPro" id="IPR014322">
    <property type="entry name" value="RNA_pol_sigma-B/F/G"/>
</dbReference>
<dbReference type="InterPro" id="IPR007630">
    <property type="entry name" value="RNA_pol_sigma70_r4"/>
</dbReference>
<dbReference type="InterPro" id="IPR013325">
    <property type="entry name" value="RNA_pol_sigma_r2"/>
</dbReference>
<dbReference type="Pfam" id="PF04542">
    <property type="entry name" value="Sigma70_r2"/>
    <property type="match status" value="1"/>
</dbReference>
<dbReference type="InterPro" id="IPR007624">
    <property type="entry name" value="RNA_pol_sigma70_r3"/>
</dbReference>
<proteinExistence type="predicted"/>
<evidence type="ECO:0000259" key="6">
    <source>
        <dbReference type="Pfam" id="PF04542"/>
    </source>
</evidence>
<dbReference type="SUPFAM" id="SSF88946">
    <property type="entry name" value="Sigma2 domain of RNA polymerase sigma factors"/>
    <property type="match status" value="1"/>
</dbReference>
<dbReference type="GO" id="GO:0003677">
    <property type="term" value="F:DNA binding"/>
    <property type="evidence" value="ECO:0007669"/>
    <property type="project" value="UniProtKB-KW"/>
</dbReference>
<dbReference type="SUPFAM" id="SSF88659">
    <property type="entry name" value="Sigma3 and sigma4 domains of RNA polymerase sigma factors"/>
    <property type="match status" value="2"/>
</dbReference>
<keyword evidence="9" id="KW-1185">Reference proteome</keyword>
<evidence type="ECO:0000259" key="7">
    <source>
        <dbReference type="Pfam" id="PF04545"/>
    </source>
</evidence>
<organism evidence="8 9">
    <name type="scientific">Mycolicibacterium sediminis</name>
    <dbReference type="NCBI Taxonomy" id="1286180"/>
    <lineage>
        <taxon>Bacteria</taxon>
        <taxon>Bacillati</taxon>
        <taxon>Actinomycetota</taxon>
        <taxon>Actinomycetes</taxon>
        <taxon>Mycobacteriales</taxon>
        <taxon>Mycobacteriaceae</taxon>
        <taxon>Mycolicibacterium</taxon>
    </lineage>
</organism>
<dbReference type="PANTHER" id="PTHR30385">
    <property type="entry name" value="SIGMA FACTOR F FLAGELLAR"/>
    <property type="match status" value="1"/>
</dbReference>
<dbReference type="Pfam" id="PF04539">
    <property type="entry name" value="Sigma70_r3"/>
    <property type="match status" value="1"/>
</dbReference>
<dbReference type="Pfam" id="PF04545">
    <property type="entry name" value="Sigma70_r4"/>
    <property type="match status" value="1"/>
</dbReference>
<keyword evidence="3" id="KW-0238">DNA-binding</keyword>
<dbReference type="CDD" id="cd06171">
    <property type="entry name" value="Sigma70_r4"/>
    <property type="match status" value="1"/>
</dbReference>
<gene>
    <name evidence="8" type="ORF">MSEDJ_14210</name>
</gene>
<dbReference type="NCBIfam" id="TIGR02937">
    <property type="entry name" value="sigma70-ECF"/>
    <property type="match status" value="1"/>
</dbReference>
<keyword evidence="4" id="KW-0804">Transcription</keyword>
<evidence type="ECO:0000256" key="2">
    <source>
        <dbReference type="ARBA" id="ARBA00023082"/>
    </source>
</evidence>
<reference evidence="8 9" key="1">
    <citation type="journal article" date="2019" name="Emerg. Microbes Infect.">
        <title>Comprehensive subspecies identification of 175 nontuberculous mycobacteria species based on 7547 genomic profiles.</title>
        <authorList>
            <person name="Matsumoto Y."/>
            <person name="Kinjo T."/>
            <person name="Motooka D."/>
            <person name="Nabeya D."/>
            <person name="Jung N."/>
            <person name="Uechi K."/>
            <person name="Horii T."/>
            <person name="Iida T."/>
            <person name="Fujita J."/>
            <person name="Nakamura S."/>
        </authorList>
    </citation>
    <scope>NUCLEOTIDE SEQUENCE [LARGE SCALE GENOMIC DNA]</scope>
    <source>
        <strain evidence="8 9">JCM 17899</strain>
    </source>
</reference>
<dbReference type="NCBIfam" id="NF005514">
    <property type="entry name" value="PRK07122.1"/>
    <property type="match status" value="1"/>
</dbReference>
<feature type="domain" description="RNA polymerase sigma-70 region 4" evidence="7">
    <location>
        <begin position="242"/>
        <end position="289"/>
    </location>
</feature>
<evidence type="ECO:0000256" key="3">
    <source>
        <dbReference type="ARBA" id="ARBA00023125"/>
    </source>
</evidence>
<evidence type="ECO:0000256" key="4">
    <source>
        <dbReference type="ARBA" id="ARBA00023163"/>
    </source>
</evidence>
<protein>
    <submittedName>
        <fullName evidence="8">Alternative sigma factor SigF</fullName>
    </submittedName>
</protein>
<name>A0A7I7QM34_9MYCO</name>
<keyword evidence="1" id="KW-0805">Transcription regulation</keyword>
<dbReference type="EMBL" id="AP022588">
    <property type="protein sequence ID" value="BBY27325.1"/>
    <property type="molecule type" value="Genomic_DNA"/>
</dbReference>
<dbReference type="InterPro" id="IPR007627">
    <property type="entry name" value="RNA_pol_sigma70_r2"/>
</dbReference>
<dbReference type="Proteomes" id="UP000467193">
    <property type="component" value="Chromosome"/>
</dbReference>
<dbReference type="Gene3D" id="1.20.120.1810">
    <property type="match status" value="1"/>
</dbReference>
<accession>A0A7I7QM34</accession>
<dbReference type="NCBIfam" id="TIGR02980">
    <property type="entry name" value="SigBFG"/>
    <property type="match status" value="1"/>
</dbReference>
<dbReference type="InterPro" id="IPR014284">
    <property type="entry name" value="RNA_pol_sigma-70_dom"/>
</dbReference>
<dbReference type="GO" id="GO:0016987">
    <property type="term" value="F:sigma factor activity"/>
    <property type="evidence" value="ECO:0007669"/>
    <property type="project" value="UniProtKB-KW"/>
</dbReference>
<dbReference type="KEGG" id="msei:MSEDJ_14210"/>
<evidence type="ECO:0000313" key="9">
    <source>
        <dbReference type="Proteomes" id="UP000467193"/>
    </source>
</evidence>
<dbReference type="InterPro" id="IPR000943">
    <property type="entry name" value="RNA_pol_sigma70"/>
</dbReference>
<dbReference type="PRINTS" id="PR00046">
    <property type="entry name" value="SIGMA70FCT"/>
</dbReference>
<evidence type="ECO:0000256" key="1">
    <source>
        <dbReference type="ARBA" id="ARBA00023015"/>
    </source>
</evidence>
<evidence type="ECO:0000313" key="8">
    <source>
        <dbReference type="EMBL" id="BBY27325.1"/>
    </source>
</evidence>
<evidence type="ECO:0000259" key="5">
    <source>
        <dbReference type="Pfam" id="PF04539"/>
    </source>
</evidence>
<dbReference type="GO" id="GO:0006352">
    <property type="term" value="P:DNA-templated transcription initiation"/>
    <property type="evidence" value="ECO:0007669"/>
    <property type="project" value="InterPro"/>
</dbReference>
<sequence>MTIELEAVAGADTLTETSVEMTTIHTIDVEPAVRVAPERTNDNDEYADVIDMFRVLNTLDEDSPAFRRQRDAIVTRCLPLAEHIARHYDRRGEDLEDLTQIARLGLVNAVKRFDPEKGAGFLSFAVPTMMGEVRRHFRDHGWAMHVPRRLKDRHVQLTRAMSDMTQSLGRAPTPSELAEYLGIDRQDVVESLVASAAYRTHSIDAPMGGGDDGDARMLQDTVGGPDPAFARITDQESVRPLIAALPERERTILYLRFFDSMTQSQIAERIGVSQMHVSRILERTLKELRGKL</sequence>
<keyword evidence="2" id="KW-0731">Sigma factor</keyword>
<feature type="domain" description="RNA polymerase sigma-70 region 3" evidence="5">
    <location>
        <begin position="155"/>
        <end position="215"/>
    </location>
</feature>
<feature type="domain" description="RNA polymerase sigma-70 region 2" evidence="6">
    <location>
        <begin position="74"/>
        <end position="142"/>
    </location>
</feature>
<dbReference type="Gene3D" id="1.20.140.160">
    <property type="match status" value="1"/>
</dbReference>
<dbReference type="InterPro" id="IPR013324">
    <property type="entry name" value="RNA_pol_sigma_r3/r4-like"/>
</dbReference>
<dbReference type="PANTHER" id="PTHR30385:SF4">
    <property type="entry name" value="RNA POLYMERASE SIGMA-E FACTOR"/>
    <property type="match status" value="1"/>
</dbReference>
<dbReference type="AlphaFoldDB" id="A0A7I7QM34"/>